<dbReference type="NCBIfam" id="TIGR03989">
    <property type="entry name" value="Rxyl_3153"/>
    <property type="match status" value="1"/>
</dbReference>
<evidence type="ECO:0000256" key="2">
    <source>
        <dbReference type="ARBA" id="ARBA00022723"/>
    </source>
</evidence>
<dbReference type="InterPro" id="IPR023921">
    <property type="entry name" value="ADH_Zn_actinomycetes"/>
</dbReference>
<dbReference type="SUPFAM" id="SSF51735">
    <property type="entry name" value="NAD(P)-binding Rossmann-fold domains"/>
    <property type="match status" value="1"/>
</dbReference>
<dbReference type="SUPFAM" id="SSF50129">
    <property type="entry name" value="GroES-like"/>
    <property type="match status" value="2"/>
</dbReference>
<evidence type="ECO:0000256" key="4">
    <source>
        <dbReference type="ARBA" id="ARBA00023027"/>
    </source>
</evidence>
<dbReference type="RefSeq" id="WP_344229255.1">
    <property type="nucleotide sequence ID" value="NZ_BAAALH010000002.1"/>
</dbReference>
<dbReference type="InterPro" id="IPR011032">
    <property type="entry name" value="GroES-like_sf"/>
</dbReference>
<dbReference type="InterPro" id="IPR013154">
    <property type="entry name" value="ADH-like_N"/>
</dbReference>
<evidence type="ECO:0000313" key="7">
    <source>
        <dbReference type="Proteomes" id="UP001595965"/>
    </source>
</evidence>
<evidence type="ECO:0000256" key="1">
    <source>
        <dbReference type="ARBA" id="ARBA00008072"/>
    </source>
</evidence>
<dbReference type="CDD" id="cd08279">
    <property type="entry name" value="Zn_ADH_class_III"/>
    <property type="match status" value="1"/>
</dbReference>
<accession>A0ABV8XVZ0</accession>
<evidence type="ECO:0000313" key="6">
    <source>
        <dbReference type="EMBL" id="MFC4428918.1"/>
    </source>
</evidence>
<keyword evidence="6" id="KW-0560">Oxidoreductase</keyword>
<keyword evidence="3" id="KW-0862">Zinc</keyword>
<sequence length="383" mass="40110">MKTLAAVIVEPGKRFQIEELDLDEPGPGEVLIRYAYSGLCHSDLHILQGDSQARLPLVGGHEGSAVVQKTGPGVTRVKEGDHVVCSFIPNCGTCRWCATGQQALCDLGANALVGNLPGDRFVYTGEHGQYGGMNSLGTFSEHGVVHQNSVVPIPKDIPLDKAALVSCGVPSGWGSAVYAADVRAGETVIVYGVGGIGSNAVQGARHAGASNIIAVDPEPFKREMAQQLGATHVAADAAAAADLARDLTLGIGADKAIVTVGHLEESVTTAAFEAIRKGGTAVVTSMGVLEETSVAVPGTILALFKKTLRGTLFGDCNPTYDIPRLLSLYMQGQLVLDSLITRTYALEEINEGYVDLKAGKNIRGLIKHWATPPAHLNREGCPA</sequence>
<dbReference type="Proteomes" id="UP001595965">
    <property type="component" value="Unassembled WGS sequence"/>
</dbReference>
<dbReference type="GO" id="GO:0016491">
    <property type="term" value="F:oxidoreductase activity"/>
    <property type="evidence" value="ECO:0007669"/>
    <property type="project" value="UniProtKB-KW"/>
</dbReference>
<dbReference type="EC" id="1.1.99.36" evidence="6"/>
<comment type="caution">
    <text evidence="6">The sequence shown here is derived from an EMBL/GenBank/DDBJ whole genome shotgun (WGS) entry which is preliminary data.</text>
</comment>
<dbReference type="Gene3D" id="3.90.180.10">
    <property type="entry name" value="Medium-chain alcohol dehydrogenases, catalytic domain"/>
    <property type="match status" value="1"/>
</dbReference>
<gene>
    <name evidence="6" type="ORF">ACFO0K_04395</name>
</gene>
<dbReference type="Pfam" id="PF08240">
    <property type="entry name" value="ADH_N"/>
    <property type="match status" value="1"/>
</dbReference>
<feature type="domain" description="Enoyl reductase (ER)" evidence="5">
    <location>
        <begin position="12"/>
        <end position="366"/>
    </location>
</feature>
<organism evidence="6 7">
    <name type="scientific">Citricoccus alkalitolerans</name>
    <dbReference type="NCBI Taxonomy" id="246603"/>
    <lineage>
        <taxon>Bacteria</taxon>
        <taxon>Bacillati</taxon>
        <taxon>Actinomycetota</taxon>
        <taxon>Actinomycetes</taxon>
        <taxon>Micrococcales</taxon>
        <taxon>Micrococcaceae</taxon>
        <taxon>Citricoccus</taxon>
    </lineage>
</organism>
<keyword evidence="7" id="KW-1185">Reference proteome</keyword>
<dbReference type="PANTHER" id="PTHR43880:SF12">
    <property type="entry name" value="ALCOHOL DEHYDROGENASE CLASS-3"/>
    <property type="match status" value="1"/>
</dbReference>
<dbReference type="Gene3D" id="3.40.50.720">
    <property type="entry name" value="NAD(P)-binding Rossmann-like Domain"/>
    <property type="match status" value="1"/>
</dbReference>
<comment type="similarity">
    <text evidence="1">Belongs to the zinc-containing alcohol dehydrogenase family.</text>
</comment>
<dbReference type="InterPro" id="IPR036291">
    <property type="entry name" value="NAD(P)-bd_dom_sf"/>
</dbReference>
<keyword evidence="2" id="KW-0479">Metal-binding</keyword>
<protein>
    <submittedName>
        <fullName evidence="6">NDMA-dependent alcohol dehydrogenase</fullName>
        <ecNumber evidence="6">1.1.99.36</ecNumber>
    </submittedName>
</protein>
<evidence type="ECO:0000256" key="3">
    <source>
        <dbReference type="ARBA" id="ARBA00022833"/>
    </source>
</evidence>
<dbReference type="SMART" id="SM00829">
    <property type="entry name" value="PKS_ER"/>
    <property type="match status" value="1"/>
</dbReference>
<dbReference type="EMBL" id="JBHSEN010000001">
    <property type="protein sequence ID" value="MFC4428918.1"/>
    <property type="molecule type" value="Genomic_DNA"/>
</dbReference>
<proteinExistence type="inferred from homology"/>
<keyword evidence="4" id="KW-0520">NAD</keyword>
<reference evidence="7" key="1">
    <citation type="journal article" date="2019" name="Int. J. Syst. Evol. Microbiol.">
        <title>The Global Catalogue of Microorganisms (GCM) 10K type strain sequencing project: providing services to taxonomists for standard genome sequencing and annotation.</title>
        <authorList>
            <consortium name="The Broad Institute Genomics Platform"/>
            <consortium name="The Broad Institute Genome Sequencing Center for Infectious Disease"/>
            <person name="Wu L."/>
            <person name="Ma J."/>
        </authorList>
    </citation>
    <scope>NUCLEOTIDE SEQUENCE [LARGE SCALE GENOMIC DNA]</scope>
    <source>
        <strain evidence="7">CGMCC 1.12125</strain>
    </source>
</reference>
<dbReference type="InterPro" id="IPR020843">
    <property type="entry name" value="ER"/>
</dbReference>
<dbReference type="PANTHER" id="PTHR43880">
    <property type="entry name" value="ALCOHOL DEHYDROGENASE"/>
    <property type="match status" value="1"/>
</dbReference>
<name>A0ABV8XVZ0_9MICC</name>
<dbReference type="Pfam" id="PF00107">
    <property type="entry name" value="ADH_zinc_N"/>
    <property type="match status" value="1"/>
</dbReference>
<dbReference type="InterPro" id="IPR013149">
    <property type="entry name" value="ADH-like_C"/>
</dbReference>
<evidence type="ECO:0000259" key="5">
    <source>
        <dbReference type="SMART" id="SM00829"/>
    </source>
</evidence>